<name>A0A0M8K9Y5_9CHLR</name>
<evidence type="ECO:0000313" key="3">
    <source>
        <dbReference type="Proteomes" id="UP000037784"/>
    </source>
</evidence>
<reference evidence="3" key="2">
    <citation type="submission" date="2015-08" db="EMBL/GenBank/DDBJ databases">
        <title>Draft Genome Sequence of a Heterotrophic Facultative Anaerobic Bacterium Ardenticatena maritima Strain 110S.</title>
        <authorList>
            <person name="Kawaichi S."/>
            <person name="Yoshida T."/>
            <person name="Sako Y."/>
            <person name="Nakamura R."/>
        </authorList>
    </citation>
    <scope>NUCLEOTIDE SEQUENCE [LARGE SCALE GENOMIC DNA]</scope>
    <source>
        <strain evidence="3">110S</strain>
    </source>
</reference>
<proteinExistence type="predicted"/>
<accession>A0A0M8K9Y5</accession>
<reference evidence="2 3" key="1">
    <citation type="journal article" date="2015" name="Genome Announc.">
        <title>Draft Genome Sequence of a Heterotrophic Facultative Anaerobic Thermophilic Bacterium, Ardenticatena maritima Strain 110ST.</title>
        <authorList>
            <person name="Kawaichi S."/>
            <person name="Yoshida T."/>
            <person name="Sako Y."/>
            <person name="Nakamura R."/>
        </authorList>
    </citation>
    <scope>NUCLEOTIDE SEQUENCE [LARGE SCALE GENOMIC DNA]</scope>
    <source>
        <strain evidence="2 3">110S</strain>
    </source>
</reference>
<evidence type="ECO:0000313" key="2">
    <source>
        <dbReference type="EMBL" id="GAP63286.1"/>
    </source>
</evidence>
<dbReference type="Proteomes" id="UP000037784">
    <property type="component" value="Unassembled WGS sequence"/>
</dbReference>
<dbReference type="Gene3D" id="3.40.50.150">
    <property type="entry name" value="Vaccinia Virus protein VP39"/>
    <property type="match status" value="1"/>
</dbReference>
<dbReference type="SUPFAM" id="SSF53335">
    <property type="entry name" value="S-adenosyl-L-methionine-dependent methyltransferases"/>
    <property type="match status" value="1"/>
</dbReference>
<dbReference type="Pfam" id="PF08241">
    <property type="entry name" value="Methyltransf_11"/>
    <property type="match status" value="1"/>
</dbReference>
<dbReference type="AlphaFoldDB" id="A0A0M8K9Y5"/>
<dbReference type="PANTHER" id="PTHR43591:SF24">
    <property type="entry name" value="2-METHOXY-6-POLYPRENYL-1,4-BENZOQUINOL METHYLASE, MITOCHONDRIAL"/>
    <property type="match status" value="1"/>
</dbReference>
<organism evidence="2 3">
    <name type="scientific">Ardenticatena maritima</name>
    <dbReference type="NCBI Taxonomy" id="872965"/>
    <lineage>
        <taxon>Bacteria</taxon>
        <taxon>Bacillati</taxon>
        <taxon>Chloroflexota</taxon>
        <taxon>Ardenticatenia</taxon>
        <taxon>Ardenticatenales</taxon>
        <taxon>Ardenticatenaceae</taxon>
        <taxon>Ardenticatena</taxon>
    </lineage>
</organism>
<dbReference type="InterPro" id="IPR029063">
    <property type="entry name" value="SAM-dependent_MTases_sf"/>
</dbReference>
<evidence type="ECO:0000259" key="1">
    <source>
        <dbReference type="Pfam" id="PF08241"/>
    </source>
</evidence>
<comment type="caution">
    <text evidence="2">The sequence shown here is derived from an EMBL/GenBank/DDBJ whole genome shotgun (WGS) entry which is preliminary data.</text>
</comment>
<dbReference type="GO" id="GO:0008757">
    <property type="term" value="F:S-adenosylmethionine-dependent methyltransferase activity"/>
    <property type="evidence" value="ECO:0007669"/>
    <property type="project" value="InterPro"/>
</dbReference>
<dbReference type="CDD" id="cd02440">
    <property type="entry name" value="AdoMet_MTases"/>
    <property type="match status" value="1"/>
</dbReference>
<sequence length="289" mass="32059">MALMGNLLVALVVVVGVLLALYWLIYVAEGSYAGAWLVRWLYDRGAPTYDAVKGFSPADEFAFLGKPLFDRLEEALGEGGPGLVLDVATGTGRLPLALLDIPFFTGALVGVDASFEMLAQAAHKRAQRELDARWALLHHPAAPLPFADEAFDAVTMLEALEFLPDRDAAIAEMVRVLRPGGWLLISNRIGLDARLMPGRTDSPAQFEKRLAAHGLTEIFTRPWQTYYDLVWARKPGSLTPRPLPDWRQVLQCPQCYTVGAWDAPAPETHKCRTCGMQMRLLRGVWTFQR</sequence>
<keyword evidence="3" id="KW-1185">Reference proteome</keyword>
<feature type="domain" description="Methyltransferase type 11" evidence="1">
    <location>
        <begin position="85"/>
        <end position="185"/>
    </location>
</feature>
<protein>
    <recommendedName>
        <fullName evidence="1">Methyltransferase type 11 domain-containing protein</fullName>
    </recommendedName>
</protein>
<dbReference type="EMBL" id="BBZA01000134">
    <property type="protein sequence ID" value="GAP63286.1"/>
    <property type="molecule type" value="Genomic_DNA"/>
</dbReference>
<dbReference type="PANTHER" id="PTHR43591">
    <property type="entry name" value="METHYLTRANSFERASE"/>
    <property type="match status" value="1"/>
</dbReference>
<dbReference type="InParanoid" id="A0A0M8K9Y5"/>
<gene>
    <name evidence="2" type="ORF">ARMA_1709</name>
</gene>
<dbReference type="InterPro" id="IPR013216">
    <property type="entry name" value="Methyltransf_11"/>
</dbReference>